<reference evidence="2" key="1">
    <citation type="submission" date="2015-07" db="EMBL/GenBank/DDBJ databases">
        <title>Transcriptome Assembly of Anthurium amnicola.</title>
        <authorList>
            <person name="Suzuki J."/>
        </authorList>
    </citation>
    <scope>NUCLEOTIDE SEQUENCE</scope>
</reference>
<sequence length="137" mass="14989">SSPSSLSPPRLRNSIRALLSNLSSLPLVGLSPWYNFRRLVLLMASEVAFPHKEEKDVRPKRGQIKAKIFGILVRSVFSMATKKGKRGDEGQREEDSASVAWPSSDYGTEAPSSVAFEHQAPVFLTSASSLGALAEFR</sequence>
<organism evidence="2">
    <name type="scientific">Anthurium amnicola</name>
    <dbReference type="NCBI Taxonomy" id="1678845"/>
    <lineage>
        <taxon>Eukaryota</taxon>
        <taxon>Viridiplantae</taxon>
        <taxon>Streptophyta</taxon>
        <taxon>Embryophyta</taxon>
        <taxon>Tracheophyta</taxon>
        <taxon>Spermatophyta</taxon>
        <taxon>Magnoliopsida</taxon>
        <taxon>Liliopsida</taxon>
        <taxon>Araceae</taxon>
        <taxon>Pothoideae</taxon>
        <taxon>Potheae</taxon>
        <taxon>Anthurium</taxon>
    </lineage>
</organism>
<feature type="region of interest" description="Disordered" evidence="1">
    <location>
        <begin position="83"/>
        <end position="110"/>
    </location>
</feature>
<name>A0A1D1XCL3_9ARAE</name>
<protein>
    <submittedName>
        <fullName evidence="2">G patch domain-containing protein 1</fullName>
    </submittedName>
</protein>
<dbReference type="PANTHER" id="PTHR37721:SF1">
    <property type="entry name" value="OS05G0464200 PROTEIN"/>
    <property type="match status" value="1"/>
</dbReference>
<feature type="compositionally biased region" description="Basic and acidic residues" evidence="1">
    <location>
        <begin position="86"/>
        <end position="95"/>
    </location>
</feature>
<evidence type="ECO:0000313" key="2">
    <source>
        <dbReference type="EMBL" id="JAT40172.1"/>
    </source>
</evidence>
<gene>
    <name evidence="2" type="primary">GPATCH1_8</name>
    <name evidence="2" type="ORF">g.18366</name>
</gene>
<accession>A0A1D1XCL3</accession>
<evidence type="ECO:0000256" key="1">
    <source>
        <dbReference type="SAM" id="MobiDB-lite"/>
    </source>
</evidence>
<dbReference type="PANTHER" id="PTHR37721">
    <property type="entry name" value="OS05G0464200 PROTEIN"/>
    <property type="match status" value="1"/>
</dbReference>
<proteinExistence type="predicted"/>
<feature type="non-terminal residue" evidence="2">
    <location>
        <position position="1"/>
    </location>
</feature>
<dbReference type="AlphaFoldDB" id="A0A1D1XCL3"/>
<dbReference type="EMBL" id="GDJX01027764">
    <property type="protein sequence ID" value="JAT40172.1"/>
    <property type="molecule type" value="Transcribed_RNA"/>
</dbReference>